<keyword evidence="4" id="KW-0949">S-adenosyl-L-methionine</keyword>
<dbReference type="InterPro" id="IPR016024">
    <property type="entry name" value="ARM-type_fold"/>
</dbReference>
<dbReference type="Gene3D" id="3.40.1280.30">
    <property type="match status" value="1"/>
</dbReference>
<dbReference type="GO" id="GO:0000049">
    <property type="term" value="F:tRNA binding"/>
    <property type="evidence" value="ECO:0007669"/>
    <property type="project" value="TreeGrafter"/>
</dbReference>
<keyword evidence="3" id="KW-0808">Transferase</keyword>
<dbReference type="GO" id="GO:0005634">
    <property type="term" value="C:nucleus"/>
    <property type="evidence" value="ECO:0007669"/>
    <property type="project" value="TreeGrafter"/>
</dbReference>
<dbReference type="PANTHER" id="PTHR13563:SF13">
    <property type="entry name" value="TRNA METHYLTRANSFERASE 10 HOMOLOG A"/>
    <property type="match status" value="1"/>
</dbReference>
<feature type="domain" description="SAM-dependent MTase TRM10-type" evidence="7">
    <location>
        <begin position="203"/>
        <end position="339"/>
    </location>
</feature>
<dbReference type="InterPro" id="IPR000225">
    <property type="entry name" value="Armadillo"/>
</dbReference>
<feature type="compositionally biased region" description="Low complexity" evidence="6">
    <location>
        <begin position="157"/>
        <end position="179"/>
    </location>
</feature>
<dbReference type="OrthoDB" id="278300at2759"/>
<proteinExistence type="predicted"/>
<evidence type="ECO:0000256" key="5">
    <source>
        <dbReference type="ARBA" id="ARBA00048434"/>
    </source>
</evidence>
<keyword evidence="9" id="KW-1185">Reference proteome</keyword>
<evidence type="ECO:0000256" key="2">
    <source>
        <dbReference type="ARBA" id="ARBA00022603"/>
    </source>
</evidence>
<sequence>MVARPRELLNELRAADTDRLKCLKKIKNLVIGNKQKKADFINSGAVQDVMDVLRSCAGPHEHSSSEVQKQAAVVLGSLAYGTEAGLRELLDAGGLPALLAMLHSGDPTVVEAGLRAVKIVLQQKWYGRNPGATGSARLGADAIAVVVRCLDATGPTVSGPPATAPTAATADPATATAGAPDGGVGPGGGAGLASMAATVIACCCCHQEESLESGPRIVIDLDFEEQMTESDIRHLVQQLGFSYSANKQVERPAHLYFTSFKGGVATAANRMISGMENWFVTRTEQSYTEVFGSPEDRQNLVYLTADSNEELEAGGGAGCGRAQRGTRAGTGHRGEHTAE</sequence>
<dbReference type="InterPro" id="IPR038459">
    <property type="entry name" value="MT_TRM10-typ_sf"/>
</dbReference>
<dbReference type="GO" id="GO:0052905">
    <property type="term" value="F:tRNA (guanosine(9)-N1)-methyltransferase activity"/>
    <property type="evidence" value="ECO:0007669"/>
    <property type="project" value="UniProtKB-EC"/>
</dbReference>
<dbReference type="GO" id="GO:0002939">
    <property type="term" value="P:tRNA N1-guanine methylation"/>
    <property type="evidence" value="ECO:0007669"/>
    <property type="project" value="TreeGrafter"/>
</dbReference>
<gene>
    <name evidence="8" type="ORF">TSOC_010383</name>
</gene>
<evidence type="ECO:0000313" key="8">
    <source>
        <dbReference type="EMBL" id="PNH03558.1"/>
    </source>
</evidence>
<dbReference type="InterPro" id="IPR007356">
    <property type="entry name" value="tRNA_m1G_MeTrfase_euk"/>
</dbReference>
<dbReference type="SMART" id="SM00185">
    <property type="entry name" value="ARM"/>
    <property type="match status" value="2"/>
</dbReference>
<comment type="catalytic activity">
    <reaction evidence="5">
        <text>guanosine(9) in tRNA + S-adenosyl-L-methionine = N(1)-methylguanosine(9) in tRNA + S-adenosyl-L-homocysteine + H(+)</text>
        <dbReference type="Rhea" id="RHEA:43156"/>
        <dbReference type="Rhea" id="RHEA-COMP:10367"/>
        <dbReference type="Rhea" id="RHEA-COMP:10368"/>
        <dbReference type="ChEBI" id="CHEBI:15378"/>
        <dbReference type="ChEBI" id="CHEBI:57856"/>
        <dbReference type="ChEBI" id="CHEBI:59789"/>
        <dbReference type="ChEBI" id="CHEBI:73542"/>
        <dbReference type="ChEBI" id="CHEBI:74269"/>
        <dbReference type="EC" id="2.1.1.221"/>
    </reaction>
</comment>
<dbReference type="EC" id="2.1.1.221" evidence="1"/>
<dbReference type="Proteomes" id="UP000236333">
    <property type="component" value="Unassembled WGS sequence"/>
</dbReference>
<dbReference type="EMBL" id="PGGS01000489">
    <property type="protein sequence ID" value="PNH03558.1"/>
    <property type="molecule type" value="Genomic_DNA"/>
</dbReference>
<dbReference type="InterPro" id="IPR011989">
    <property type="entry name" value="ARM-like"/>
</dbReference>
<dbReference type="PANTHER" id="PTHR13563">
    <property type="entry name" value="TRNA (GUANINE-9-) METHYLTRANSFERASE"/>
    <property type="match status" value="1"/>
</dbReference>
<keyword evidence="2" id="KW-0489">Methyltransferase</keyword>
<dbReference type="AlphaFoldDB" id="A0A2J7ZTH8"/>
<evidence type="ECO:0000256" key="1">
    <source>
        <dbReference type="ARBA" id="ARBA00012797"/>
    </source>
</evidence>
<protein>
    <recommendedName>
        <fullName evidence="1">tRNA (guanine(9)-N(1))-methyltransferase</fullName>
        <ecNumber evidence="1">2.1.1.221</ecNumber>
    </recommendedName>
</protein>
<evidence type="ECO:0000256" key="6">
    <source>
        <dbReference type="SAM" id="MobiDB-lite"/>
    </source>
</evidence>
<comment type="caution">
    <text evidence="8">The sequence shown here is derived from an EMBL/GenBank/DDBJ whole genome shotgun (WGS) entry which is preliminary data.</text>
</comment>
<organism evidence="8 9">
    <name type="scientific">Tetrabaena socialis</name>
    <dbReference type="NCBI Taxonomy" id="47790"/>
    <lineage>
        <taxon>Eukaryota</taxon>
        <taxon>Viridiplantae</taxon>
        <taxon>Chlorophyta</taxon>
        <taxon>core chlorophytes</taxon>
        <taxon>Chlorophyceae</taxon>
        <taxon>CS clade</taxon>
        <taxon>Chlamydomonadales</taxon>
        <taxon>Tetrabaenaceae</taxon>
        <taxon>Tetrabaena</taxon>
    </lineage>
</organism>
<name>A0A2J7ZTH8_9CHLO</name>
<evidence type="ECO:0000256" key="3">
    <source>
        <dbReference type="ARBA" id="ARBA00022679"/>
    </source>
</evidence>
<feature type="region of interest" description="Disordered" evidence="6">
    <location>
        <begin position="157"/>
        <end position="181"/>
    </location>
</feature>
<accession>A0A2J7ZTH8</accession>
<reference evidence="8 9" key="1">
    <citation type="journal article" date="2017" name="Mol. Biol. Evol.">
        <title>The 4-celled Tetrabaena socialis nuclear genome reveals the essential components for genetic control of cell number at the origin of multicellularity in the volvocine lineage.</title>
        <authorList>
            <person name="Featherston J."/>
            <person name="Arakaki Y."/>
            <person name="Hanschen E.R."/>
            <person name="Ferris P.J."/>
            <person name="Michod R.E."/>
            <person name="Olson B.J.S.C."/>
            <person name="Nozaki H."/>
            <person name="Durand P.M."/>
        </authorList>
    </citation>
    <scope>NUCLEOTIDE SEQUENCE [LARGE SCALE GENOMIC DNA]</scope>
    <source>
        <strain evidence="8 9">NIES-571</strain>
    </source>
</reference>
<evidence type="ECO:0000313" key="9">
    <source>
        <dbReference type="Proteomes" id="UP000236333"/>
    </source>
</evidence>
<evidence type="ECO:0000256" key="4">
    <source>
        <dbReference type="ARBA" id="ARBA00022691"/>
    </source>
</evidence>
<dbReference type="Gene3D" id="1.25.10.10">
    <property type="entry name" value="Leucine-rich Repeat Variant"/>
    <property type="match status" value="1"/>
</dbReference>
<dbReference type="SUPFAM" id="SSF48371">
    <property type="entry name" value="ARM repeat"/>
    <property type="match status" value="1"/>
</dbReference>
<feature type="compositionally biased region" description="Low complexity" evidence="6">
    <location>
        <begin position="320"/>
        <end position="329"/>
    </location>
</feature>
<feature type="region of interest" description="Disordered" evidence="6">
    <location>
        <begin position="313"/>
        <end position="339"/>
    </location>
</feature>
<evidence type="ECO:0000259" key="7">
    <source>
        <dbReference type="PROSITE" id="PS51675"/>
    </source>
</evidence>
<dbReference type="PROSITE" id="PS51675">
    <property type="entry name" value="SAM_MT_TRM10"/>
    <property type="match status" value="1"/>
</dbReference>
<dbReference type="InterPro" id="IPR028564">
    <property type="entry name" value="MT_TRM10-typ"/>
</dbReference>
<dbReference type="CDD" id="cd18089">
    <property type="entry name" value="SPOUT_Trm10-like"/>
    <property type="match status" value="1"/>
</dbReference>